<keyword evidence="8" id="KW-1185">Reference proteome</keyword>
<feature type="compositionally biased region" description="Polar residues" evidence="5">
    <location>
        <begin position="125"/>
        <end position="140"/>
    </location>
</feature>
<feature type="compositionally biased region" description="Polar residues" evidence="5">
    <location>
        <begin position="806"/>
        <end position="827"/>
    </location>
</feature>
<proteinExistence type="predicted"/>
<feature type="compositionally biased region" description="Low complexity" evidence="5">
    <location>
        <begin position="828"/>
        <end position="842"/>
    </location>
</feature>
<evidence type="ECO:0000256" key="3">
    <source>
        <dbReference type="ARBA" id="ARBA00022833"/>
    </source>
</evidence>
<organism evidence="7 8">
    <name type="scientific">Erysiphe neolycopersici</name>
    <dbReference type="NCBI Taxonomy" id="212602"/>
    <lineage>
        <taxon>Eukaryota</taxon>
        <taxon>Fungi</taxon>
        <taxon>Dikarya</taxon>
        <taxon>Ascomycota</taxon>
        <taxon>Pezizomycotina</taxon>
        <taxon>Leotiomycetes</taxon>
        <taxon>Erysiphales</taxon>
        <taxon>Erysiphaceae</taxon>
        <taxon>Erysiphe</taxon>
    </lineage>
</organism>
<dbReference type="GO" id="GO:0008270">
    <property type="term" value="F:zinc ion binding"/>
    <property type="evidence" value="ECO:0007669"/>
    <property type="project" value="UniProtKB-KW"/>
</dbReference>
<dbReference type="GO" id="GO:0061665">
    <property type="term" value="F:SUMO ligase activity"/>
    <property type="evidence" value="ECO:0007669"/>
    <property type="project" value="TreeGrafter"/>
</dbReference>
<evidence type="ECO:0000259" key="6">
    <source>
        <dbReference type="PROSITE" id="PS51044"/>
    </source>
</evidence>
<feature type="compositionally biased region" description="Polar residues" evidence="5">
    <location>
        <begin position="771"/>
        <end position="796"/>
    </location>
</feature>
<dbReference type="OrthoDB" id="27975at2759"/>
<feature type="region of interest" description="Disordered" evidence="5">
    <location>
        <begin position="629"/>
        <end position="680"/>
    </location>
</feature>
<dbReference type="InterPro" id="IPR013083">
    <property type="entry name" value="Znf_RING/FYVE/PHD"/>
</dbReference>
<feature type="compositionally biased region" description="Polar residues" evidence="5">
    <location>
        <begin position="646"/>
        <end position="660"/>
    </location>
</feature>
<feature type="compositionally biased region" description="Polar residues" evidence="5">
    <location>
        <begin position="47"/>
        <end position="56"/>
    </location>
</feature>
<evidence type="ECO:0000256" key="5">
    <source>
        <dbReference type="SAM" id="MobiDB-lite"/>
    </source>
</evidence>
<dbReference type="PANTHER" id="PTHR10782">
    <property type="entry name" value="ZINC FINGER MIZ DOMAIN-CONTAINING PROTEIN"/>
    <property type="match status" value="1"/>
</dbReference>
<dbReference type="Gene3D" id="3.30.40.10">
    <property type="entry name" value="Zinc/RING finger domain, C3HC4 (zinc finger)"/>
    <property type="match status" value="1"/>
</dbReference>
<evidence type="ECO:0000256" key="2">
    <source>
        <dbReference type="ARBA" id="ARBA00022771"/>
    </source>
</evidence>
<evidence type="ECO:0000256" key="1">
    <source>
        <dbReference type="ARBA" id="ARBA00022723"/>
    </source>
</evidence>
<feature type="compositionally biased region" description="Low complexity" evidence="5">
    <location>
        <begin position="631"/>
        <end position="645"/>
    </location>
</feature>
<dbReference type="InterPro" id="IPR004181">
    <property type="entry name" value="Znf_MIZ"/>
</dbReference>
<protein>
    <recommendedName>
        <fullName evidence="6">SP-RING-type domain-containing protein</fullName>
    </recommendedName>
</protein>
<evidence type="ECO:0000256" key="4">
    <source>
        <dbReference type="PROSITE-ProRule" id="PRU00452"/>
    </source>
</evidence>
<dbReference type="Pfam" id="PF02891">
    <property type="entry name" value="zf-MIZ"/>
    <property type="match status" value="1"/>
</dbReference>
<evidence type="ECO:0000313" key="8">
    <source>
        <dbReference type="Proteomes" id="UP000286134"/>
    </source>
</evidence>
<feature type="compositionally biased region" description="Polar residues" evidence="5">
    <location>
        <begin position="330"/>
        <end position="346"/>
    </location>
</feature>
<keyword evidence="1" id="KW-0479">Metal-binding</keyword>
<keyword evidence="2 4" id="KW-0863">Zinc-finger</keyword>
<dbReference type="PROSITE" id="PS51044">
    <property type="entry name" value="ZF_SP_RING"/>
    <property type="match status" value="1"/>
</dbReference>
<dbReference type="STRING" id="212602.A0A420I041"/>
<dbReference type="PANTHER" id="PTHR10782:SF4">
    <property type="entry name" value="TONALLI, ISOFORM E"/>
    <property type="match status" value="1"/>
</dbReference>
<feature type="region of interest" description="Disordered" evidence="5">
    <location>
        <begin position="766"/>
        <end position="866"/>
    </location>
</feature>
<evidence type="ECO:0000313" key="7">
    <source>
        <dbReference type="EMBL" id="RKF63031.1"/>
    </source>
</evidence>
<feature type="region of interest" description="Disordered" evidence="5">
    <location>
        <begin position="300"/>
        <end position="346"/>
    </location>
</feature>
<feature type="region of interest" description="Disordered" evidence="5">
    <location>
        <begin position="80"/>
        <end position="174"/>
    </location>
</feature>
<gene>
    <name evidence="7" type="ORF">OnM2_028028</name>
</gene>
<dbReference type="GO" id="GO:0016925">
    <property type="term" value="P:protein sumoylation"/>
    <property type="evidence" value="ECO:0007669"/>
    <property type="project" value="TreeGrafter"/>
</dbReference>
<feature type="domain" description="SP-RING-type" evidence="6">
    <location>
        <begin position="1130"/>
        <end position="1221"/>
    </location>
</feature>
<sequence>MSGDKPHPDKLHEREVERSNVTLNTFFGASRQKSWMYRGGAPVRPTPRSSQAVTALSQGSSSLRSVALMQTVEQQLISYNSIPSPTSNHKTRAPSLGKKTSSSANLARSEGLLQNKKKVTEDKPTATTNLVDQPNSRVDISQSLSDLNSDSSQPHSSRVVKPTTLEPASKSSTDLTIELERDLPGELDTEPTITLRKEQVTVPPEEPNIELPIVSDIEPLKEVRNLSKVKLPAGLKLEKETQLHVEPVAELRIKPTEELSINLCENSSELDLGSERIPQDSPSISLASYEFIRKSQSQINTENRGSLDSSGHLNTDQTLATNAGPHPESSMFTQPVNYDSHTCSNSVPQKRISPIISSKSNSQALEAHKDGSAHEITVTEASPMASPSQSIRFTLKSKLTMIEAQLKSVGGLESLNTGLERPRFQLLIEACRVEDLFYVILHQTYILWDFRREEVLGIPGASNIGSLQTGFRIVAKIIHENNQLAPNHKRWFAEFPYSLTKLLKTSDSCRKTCTDVLKCVLKLSCNWYPLMHECKTRLAPLLAEELVCKLGVLSPIFQRILFTSSRRSLGIRDEETIQAMDQIFKLNQSECRNLMAQDGETSQIPPQERQEQNDKILQNYNTLIIQCQRKNSSSTSNPKTSSPKSINNQTTTVLTPSTRAPVTLEAPRSQGNPQASQLSSSLVSNVLDPKIQQQQHKARAPQGITSALNYNISLEDTGYLEQPHTQQNLVQRNQMSMNQPYQSSVQFTALNSNNNSLRQQNDLRQRLYSGPPSQGSVLHQNSGLHQSRSTALPNRTNQRRGFPSDGQISPQPRNIRGSVTPNEAQQEISSIRSNSISSNGSRVTNTRSNVISHVSPSSVQTISIEQSSSNKIKDDINLYHQTGILNRNIIPPQSWVHPPNMLGINRPELNALHQALLRSPFLVPANLSSPTKNNDSSFKYYQAVRGFALAPSILSHGFISKFEFPVSEAEIIKIPLDSISCNGSIPSREFQQGTLQYRLRCIETSISEIEIPENEWMIKDTTWPENICLDINSRHLEIRRKVHHGKDLPIDITQHVLKNGIDSPNKVTVSIISGSNKSNDHNYFLAVEVIEILEHSQILQMCQKINKLPASHTLEMIKKSLAPRMVDNDDDFEMVISHISINLADPFTTCIFEIPARGKYCLHRECFDLETFLHTRISKPNRANQPCMVDVWKCPLCGSDARPWELQIDGYLESIRTELVEQGKLDIVRSIRVEPNGIWHPKVEKRKSFTDSLERKQLAENIDTLQQKAKHKKPIEVIVLEDD</sequence>
<feature type="region of interest" description="Disordered" evidence="5">
    <location>
        <begin position="37"/>
        <end position="56"/>
    </location>
</feature>
<dbReference type="GO" id="GO:0000785">
    <property type="term" value="C:chromatin"/>
    <property type="evidence" value="ECO:0007669"/>
    <property type="project" value="TreeGrafter"/>
</dbReference>
<dbReference type="EMBL" id="MCFK01002845">
    <property type="protein sequence ID" value="RKF63031.1"/>
    <property type="molecule type" value="Genomic_DNA"/>
</dbReference>
<feature type="compositionally biased region" description="Polar residues" evidence="5">
    <location>
        <begin position="300"/>
        <end position="321"/>
    </location>
</feature>
<name>A0A420I041_9PEZI</name>
<dbReference type="Proteomes" id="UP000286134">
    <property type="component" value="Unassembled WGS sequence"/>
</dbReference>
<comment type="caution">
    <text evidence="7">The sequence shown here is derived from an EMBL/GenBank/DDBJ whole genome shotgun (WGS) entry which is preliminary data.</text>
</comment>
<keyword evidence="3" id="KW-0862">Zinc</keyword>
<accession>A0A420I041</accession>
<feature type="compositionally biased region" description="Low complexity" evidence="5">
    <location>
        <begin position="141"/>
        <end position="153"/>
    </location>
</feature>
<feature type="region of interest" description="Disordered" evidence="5">
    <location>
        <begin position="1"/>
        <end position="20"/>
    </location>
</feature>
<feature type="compositionally biased region" description="Polar residues" evidence="5">
    <location>
        <begin position="843"/>
        <end position="866"/>
    </location>
</feature>
<feature type="compositionally biased region" description="Basic and acidic residues" evidence="5">
    <location>
        <begin position="1"/>
        <end position="18"/>
    </location>
</feature>
<reference evidence="7 8" key="1">
    <citation type="journal article" date="2018" name="BMC Genomics">
        <title>Comparative genome analyses reveal sequence features reflecting distinct modes of host-adaptation between dicot and monocot powdery mildew.</title>
        <authorList>
            <person name="Wu Y."/>
            <person name="Ma X."/>
            <person name="Pan Z."/>
            <person name="Kale S.D."/>
            <person name="Song Y."/>
            <person name="King H."/>
            <person name="Zhang Q."/>
            <person name="Presley C."/>
            <person name="Deng X."/>
            <person name="Wei C.I."/>
            <person name="Xiao S."/>
        </authorList>
    </citation>
    <scope>NUCLEOTIDE SEQUENCE [LARGE SCALE GENOMIC DNA]</scope>
    <source>
        <strain evidence="7">UMSG2</strain>
    </source>
</reference>